<comment type="catalytic activity">
    <reaction evidence="9">
        <text>GDP-mannose + (glucomannan)n = GDP + (glucomannan)n+1.</text>
        <dbReference type="EC" id="2.4.1.32"/>
    </reaction>
</comment>
<dbReference type="OrthoDB" id="72851at2759"/>
<evidence type="ECO:0000259" key="15">
    <source>
        <dbReference type="Pfam" id="PF13632"/>
    </source>
</evidence>
<evidence type="ECO:0000256" key="1">
    <source>
        <dbReference type="ARBA" id="ARBA00004653"/>
    </source>
</evidence>
<feature type="transmembrane region" description="Helical" evidence="14">
    <location>
        <begin position="346"/>
        <end position="365"/>
    </location>
</feature>
<keyword evidence="8" id="KW-0961">Cell wall biogenesis/degradation</keyword>
<organism evidence="16 17">
    <name type="scientific">Coccomyxa subellipsoidea (strain C-169)</name>
    <name type="common">Green microalga</name>
    <dbReference type="NCBI Taxonomy" id="574566"/>
    <lineage>
        <taxon>Eukaryota</taxon>
        <taxon>Viridiplantae</taxon>
        <taxon>Chlorophyta</taxon>
        <taxon>core chlorophytes</taxon>
        <taxon>Trebouxiophyceae</taxon>
        <taxon>Trebouxiophyceae incertae sedis</taxon>
        <taxon>Coccomyxaceae</taxon>
        <taxon>Coccomyxa</taxon>
        <taxon>Coccomyxa subellipsoidea</taxon>
    </lineage>
</organism>
<name>I0YZ85_COCSC</name>
<accession>I0YZ85</accession>
<comment type="subcellular location">
    <subcellularLocation>
        <location evidence="1">Golgi apparatus membrane</location>
        <topology evidence="1">Multi-pass membrane protein</topology>
    </subcellularLocation>
</comment>
<dbReference type="RefSeq" id="XP_005648248.1">
    <property type="nucleotide sequence ID" value="XM_005648191.1"/>
</dbReference>
<dbReference type="PANTHER" id="PTHR32044:SF80">
    <property type="entry name" value="XYLOGLUCAN GLYCOSYLTRANSFERASE 2-RELATED"/>
    <property type="match status" value="1"/>
</dbReference>
<evidence type="ECO:0000256" key="5">
    <source>
        <dbReference type="ARBA" id="ARBA00022989"/>
    </source>
</evidence>
<evidence type="ECO:0000256" key="6">
    <source>
        <dbReference type="ARBA" id="ARBA00023034"/>
    </source>
</evidence>
<comment type="caution">
    <text evidence="16">The sequence shown here is derived from an EMBL/GenBank/DDBJ whole genome shotgun (WGS) entry which is preliminary data.</text>
</comment>
<evidence type="ECO:0000256" key="9">
    <source>
        <dbReference type="ARBA" id="ARBA00051800"/>
    </source>
</evidence>
<keyword evidence="7 14" id="KW-0472">Membrane</keyword>
<dbReference type="Pfam" id="PF13632">
    <property type="entry name" value="Glyco_trans_2_3"/>
    <property type="match status" value="1"/>
</dbReference>
<protein>
    <recommendedName>
        <fullName evidence="12">glucomannan 4-beta-mannosyltransferase</fullName>
        <ecNumber evidence="12">2.4.1.32</ecNumber>
    </recommendedName>
    <alternativeName>
        <fullName evidence="13">Glucomannan synthase</fullName>
    </alternativeName>
</protein>
<dbReference type="GO" id="GO:0000139">
    <property type="term" value="C:Golgi membrane"/>
    <property type="evidence" value="ECO:0007669"/>
    <property type="project" value="UniProtKB-SubCell"/>
</dbReference>
<dbReference type="InterPro" id="IPR029044">
    <property type="entry name" value="Nucleotide-diphossugar_trans"/>
</dbReference>
<dbReference type="EC" id="2.4.1.32" evidence="12"/>
<dbReference type="KEGG" id="csl:COCSUDRAFT_66059"/>
<evidence type="ECO:0000256" key="4">
    <source>
        <dbReference type="ARBA" id="ARBA00022692"/>
    </source>
</evidence>
<evidence type="ECO:0000256" key="14">
    <source>
        <dbReference type="SAM" id="Phobius"/>
    </source>
</evidence>
<keyword evidence="6" id="KW-0333">Golgi apparatus</keyword>
<keyword evidence="2" id="KW-0328">Glycosyltransferase</keyword>
<dbReference type="FunFam" id="3.90.550.10:FF:000057">
    <property type="entry name" value="Glycosyltransferase-like protein, family 2"/>
    <property type="match status" value="1"/>
</dbReference>
<evidence type="ECO:0000256" key="11">
    <source>
        <dbReference type="ARBA" id="ARBA00060879"/>
    </source>
</evidence>
<dbReference type="GeneID" id="17041696"/>
<dbReference type="Proteomes" id="UP000007264">
    <property type="component" value="Unassembled WGS sequence"/>
</dbReference>
<dbReference type="Gene3D" id="3.90.550.10">
    <property type="entry name" value="Spore Coat Polysaccharide Biosynthesis Protein SpsA, Chain A"/>
    <property type="match status" value="1"/>
</dbReference>
<feature type="transmembrane region" description="Helical" evidence="14">
    <location>
        <begin position="455"/>
        <end position="475"/>
    </location>
</feature>
<evidence type="ECO:0000256" key="8">
    <source>
        <dbReference type="ARBA" id="ARBA00023316"/>
    </source>
</evidence>
<dbReference type="GO" id="GO:0047259">
    <property type="term" value="F:glucomannan 4-beta-mannosyltransferase activity"/>
    <property type="evidence" value="ECO:0007669"/>
    <property type="project" value="UniProtKB-EC"/>
</dbReference>
<feature type="transmembrane region" description="Helical" evidence="14">
    <location>
        <begin position="12"/>
        <end position="35"/>
    </location>
</feature>
<dbReference type="GO" id="GO:0071555">
    <property type="term" value="P:cell wall organization"/>
    <property type="evidence" value="ECO:0007669"/>
    <property type="project" value="UniProtKB-KW"/>
</dbReference>
<dbReference type="STRING" id="574566.I0YZ85"/>
<reference evidence="16 17" key="1">
    <citation type="journal article" date="2012" name="Genome Biol.">
        <title>The genome of the polar eukaryotic microalga coccomyxa subellipsoidea reveals traits of cold adaptation.</title>
        <authorList>
            <person name="Blanc G."/>
            <person name="Agarkova I."/>
            <person name="Grimwood J."/>
            <person name="Kuo A."/>
            <person name="Brueggeman A."/>
            <person name="Dunigan D."/>
            <person name="Gurnon J."/>
            <person name="Ladunga I."/>
            <person name="Lindquist E."/>
            <person name="Lucas S."/>
            <person name="Pangilinan J."/>
            <person name="Proschold T."/>
            <person name="Salamov A."/>
            <person name="Schmutz J."/>
            <person name="Weeks D."/>
            <person name="Yamada T."/>
            <person name="Claverie J.M."/>
            <person name="Grigoriev I."/>
            <person name="Van Etten J."/>
            <person name="Lomsadze A."/>
            <person name="Borodovsky M."/>
        </authorList>
    </citation>
    <scope>NUCLEOTIDE SEQUENCE [LARGE SCALE GENOMIC DNA]</scope>
    <source>
        <strain evidence="16 17">C-169</strain>
    </source>
</reference>
<sequence length="564" mass="63158">MLYTFTHYATLYELYVGLLRGLIAVAVCLSMLISVDRLYKVFVYMKIQMRTRLTGRKPEHEFSARPLPDPAAYSMVYPKVAVQLPMFNERAVCQAIIDSACEMHWPSDRFCVQVLDDSTCKATRQLVDEKAAEWAERGVKCEVVRRTNRQGYKAGALKDGLDLLGDYDYIAIFDADFKPESDFLMQTVPYLIDNPEVGYVQARWVFANPDESYLTKAQEISLNFHCKCEQFVHFASGSFFNFNGTAGVWRRKTIVTVGGWKSRTTVEDMDLSLRTYVNGWKAVYLSDTTCMNELPASFFAFRKQQHRWTCGPVQLWRRCSGDIWNSSLPLAAKLELLVLYFGIRKFATHWVSLGFFCTLVPLSVFTPEVNIPLWALVHLPVVVTITTAVFTPKGWLHCILYVLFENAMGIVKLWAVIAGVLDLKQAQEWVVTTKLGSSDKRPGTGAGAPAPVLRFYASEMMMSTFVLTAAFYGIFSVNKWSFSIFLTLQGLVFFAFAFNMVDCGGILGGRLGNNVNMHAASLKKAKAAADSYKATGNKGCNMVSAARNLSVNGAALKPAYSSIL</sequence>
<dbReference type="PANTHER" id="PTHR32044">
    <property type="entry name" value="GLUCOMANNAN 4-BETA-MANNOSYLTRANSFERASE 9"/>
    <property type="match status" value="1"/>
</dbReference>
<dbReference type="SUPFAM" id="SSF53448">
    <property type="entry name" value="Nucleotide-diphospho-sugar transferases"/>
    <property type="match status" value="1"/>
</dbReference>
<evidence type="ECO:0000256" key="2">
    <source>
        <dbReference type="ARBA" id="ARBA00022676"/>
    </source>
</evidence>
<dbReference type="EMBL" id="AGSI01000007">
    <property type="protein sequence ID" value="EIE23704.1"/>
    <property type="molecule type" value="Genomic_DNA"/>
</dbReference>
<evidence type="ECO:0000256" key="13">
    <source>
        <dbReference type="ARBA" id="ARBA00076024"/>
    </source>
</evidence>
<evidence type="ECO:0000256" key="12">
    <source>
        <dbReference type="ARBA" id="ARBA00066505"/>
    </source>
</evidence>
<comment type="function">
    <text evidence="10">Probable mannan synthase which consists of a 4-beta-mannosyltransferase activity on mannan using GDP-mannose. The beta-1,4-mannan product is the backbone for galactomannan synthesis by galactomannan galactosyltransferase. Galactomannan is a noncellulosic polysaccharides of plant cell wall.</text>
</comment>
<proteinExistence type="inferred from homology"/>
<dbReference type="AlphaFoldDB" id="I0YZ85"/>
<keyword evidence="3 16" id="KW-0808">Transferase</keyword>
<keyword evidence="17" id="KW-1185">Reference proteome</keyword>
<comment type="similarity">
    <text evidence="11">Belongs to the glycosyltransferase 2 family. Plant cellulose synthase-like A subfamily.</text>
</comment>
<feature type="transmembrane region" description="Helical" evidence="14">
    <location>
        <begin position="482"/>
        <end position="501"/>
    </location>
</feature>
<feature type="transmembrane region" description="Helical" evidence="14">
    <location>
        <begin position="398"/>
        <end position="421"/>
    </location>
</feature>
<evidence type="ECO:0000313" key="17">
    <source>
        <dbReference type="Proteomes" id="UP000007264"/>
    </source>
</evidence>
<dbReference type="eggNOG" id="ENOG502QR7J">
    <property type="taxonomic scope" value="Eukaryota"/>
</dbReference>
<feature type="transmembrane region" description="Helical" evidence="14">
    <location>
        <begin position="371"/>
        <end position="391"/>
    </location>
</feature>
<keyword evidence="4 14" id="KW-0812">Transmembrane</keyword>
<evidence type="ECO:0000256" key="10">
    <source>
        <dbReference type="ARBA" id="ARBA00056537"/>
    </source>
</evidence>
<feature type="domain" description="Glycosyltransferase 2-like" evidence="15">
    <location>
        <begin position="169"/>
        <end position="384"/>
    </location>
</feature>
<evidence type="ECO:0000256" key="3">
    <source>
        <dbReference type="ARBA" id="ARBA00022679"/>
    </source>
</evidence>
<keyword evidence="5 14" id="KW-1133">Transmembrane helix</keyword>
<evidence type="ECO:0000256" key="7">
    <source>
        <dbReference type="ARBA" id="ARBA00023136"/>
    </source>
</evidence>
<evidence type="ECO:0000313" key="16">
    <source>
        <dbReference type="EMBL" id="EIE23704.1"/>
    </source>
</evidence>
<gene>
    <name evidence="16" type="ORF">COCSUDRAFT_66059</name>
</gene>
<dbReference type="InterPro" id="IPR001173">
    <property type="entry name" value="Glyco_trans_2-like"/>
</dbReference>